<dbReference type="InterPro" id="IPR006660">
    <property type="entry name" value="Arsenate_reductase-like"/>
</dbReference>
<dbReference type="CDD" id="cd03035">
    <property type="entry name" value="ArsC_Yffb"/>
    <property type="match status" value="1"/>
</dbReference>
<dbReference type="AlphaFoldDB" id="A0A5M8AGK7"/>
<name>A0A5M8AGK7_9BURK</name>
<dbReference type="SUPFAM" id="SSF52833">
    <property type="entry name" value="Thioredoxin-like"/>
    <property type="match status" value="1"/>
</dbReference>
<dbReference type="PANTHER" id="PTHR30041">
    <property type="entry name" value="ARSENATE REDUCTASE"/>
    <property type="match status" value="1"/>
</dbReference>
<dbReference type="RefSeq" id="WP_149319043.1">
    <property type="nucleotide sequence ID" value="NZ_CP080293.1"/>
</dbReference>
<dbReference type="Gene3D" id="3.40.30.10">
    <property type="entry name" value="Glutaredoxin"/>
    <property type="match status" value="1"/>
</dbReference>
<reference evidence="3 4" key="1">
    <citation type="submission" date="2019-09" db="EMBL/GenBank/DDBJ databases">
        <title>Isolation of a novel species in the genus Cupriavidus from patients with sepsis using whole genome sequencing.</title>
        <authorList>
            <person name="Kweon O.J."/>
            <person name="Lee M.-K."/>
        </authorList>
    </citation>
    <scope>NUCLEOTIDE SEQUENCE [LARGE SCALE GENOMIC DNA]</scope>
    <source>
        <strain evidence="3 4">MKL-01</strain>
    </source>
</reference>
<protein>
    <submittedName>
        <fullName evidence="3">ArsC family reductase</fullName>
    </submittedName>
</protein>
<evidence type="ECO:0000313" key="3">
    <source>
        <dbReference type="EMBL" id="KAA6121842.1"/>
    </source>
</evidence>
<comment type="similarity">
    <text evidence="1 2">Belongs to the ArsC family.</text>
</comment>
<evidence type="ECO:0000313" key="4">
    <source>
        <dbReference type="Proteomes" id="UP000324324"/>
    </source>
</evidence>
<keyword evidence="4" id="KW-1185">Reference proteome</keyword>
<dbReference type="NCBIfam" id="NF008107">
    <property type="entry name" value="PRK10853.1"/>
    <property type="match status" value="1"/>
</dbReference>
<organism evidence="3 4">
    <name type="scientific">Cupriavidus cauae</name>
    <dbReference type="NCBI Taxonomy" id="2608999"/>
    <lineage>
        <taxon>Bacteria</taxon>
        <taxon>Pseudomonadati</taxon>
        <taxon>Pseudomonadota</taxon>
        <taxon>Betaproteobacteria</taxon>
        <taxon>Burkholderiales</taxon>
        <taxon>Burkholderiaceae</taxon>
        <taxon>Cupriavidus</taxon>
    </lineage>
</organism>
<evidence type="ECO:0000256" key="2">
    <source>
        <dbReference type="PROSITE-ProRule" id="PRU01282"/>
    </source>
</evidence>
<proteinExistence type="inferred from homology"/>
<dbReference type="Pfam" id="PF03960">
    <property type="entry name" value="ArsC"/>
    <property type="match status" value="1"/>
</dbReference>
<dbReference type="NCBIfam" id="TIGR01617">
    <property type="entry name" value="arsC_related"/>
    <property type="match status" value="1"/>
</dbReference>
<gene>
    <name evidence="3" type="ORF">F1599_15635</name>
</gene>
<evidence type="ECO:0000256" key="1">
    <source>
        <dbReference type="ARBA" id="ARBA00007198"/>
    </source>
</evidence>
<accession>A0A5M8AGK7</accession>
<dbReference type="PROSITE" id="PS51353">
    <property type="entry name" value="ARSC"/>
    <property type="match status" value="1"/>
</dbReference>
<dbReference type="Proteomes" id="UP000324324">
    <property type="component" value="Unassembled WGS sequence"/>
</dbReference>
<dbReference type="InterPro" id="IPR036249">
    <property type="entry name" value="Thioredoxin-like_sf"/>
</dbReference>
<sequence>MTVQLYGIPNCDTVKKARTWLEANGVDYAFHDFKKQGVDETMLRRWLKQVPLSLLLNRKGTTWRALPDADKALAEDADGAIALMQRSPSLIKRPVLEHDGAVAVGFAADQYAERFQG</sequence>
<comment type="caution">
    <text evidence="3">The sequence shown here is derived from an EMBL/GenBank/DDBJ whole genome shotgun (WGS) entry which is preliminary data.</text>
</comment>
<dbReference type="EMBL" id="VWRN01000042">
    <property type="protein sequence ID" value="KAA6121842.1"/>
    <property type="molecule type" value="Genomic_DNA"/>
</dbReference>
<dbReference type="PANTHER" id="PTHR30041:SF8">
    <property type="entry name" value="PROTEIN YFFB"/>
    <property type="match status" value="1"/>
</dbReference>
<dbReference type="InterPro" id="IPR006504">
    <property type="entry name" value="Tscrpt_reg_Spx/MgsR"/>
</dbReference>